<sequence>MTGRHQGILSWLKNKMVDLNSCASNSMIALLRFSPFLDFNLHSIRILLFYLCAQWLLCFKHILYSLLYLLC</sequence>
<name>A0ABC8V517_9AQUA</name>
<keyword evidence="1" id="KW-0472">Membrane</keyword>
<proteinExistence type="predicted"/>
<keyword evidence="1" id="KW-1133">Transmembrane helix</keyword>
<protein>
    <submittedName>
        <fullName evidence="2">Uncharacterized protein</fullName>
    </submittedName>
</protein>
<feature type="transmembrane region" description="Helical" evidence="1">
    <location>
        <begin position="47"/>
        <end position="70"/>
    </location>
</feature>
<reference evidence="2 3" key="1">
    <citation type="submission" date="2024-02" db="EMBL/GenBank/DDBJ databases">
        <authorList>
            <person name="Vignale AGUSTIN F."/>
            <person name="Sosa J E."/>
            <person name="Modenutti C."/>
        </authorList>
    </citation>
    <scope>NUCLEOTIDE SEQUENCE [LARGE SCALE GENOMIC DNA]</scope>
</reference>
<accession>A0ABC8V517</accession>
<evidence type="ECO:0000256" key="1">
    <source>
        <dbReference type="SAM" id="Phobius"/>
    </source>
</evidence>
<organism evidence="2 3">
    <name type="scientific">Ilex paraguariensis</name>
    <name type="common">yerba mate</name>
    <dbReference type="NCBI Taxonomy" id="185542"/>
    <lineage>
        <taxon>Eukaryota</taxon>
        <taxon>Viridiplantae</taxon>
        <taxon>Streptophyta</taxon>
        <taxon>Embryophyta</taxon>
        <taxon>Tracheophyta</taxon>
        <taxon>Spermatophyta</taxon>
        <taxon>Magnoliopsida</taxon>
        <taxon>eudicotyledons</taxon>
        <taxon>Gunneridae</taxon>
        <taxon>Pentapetalae</taxon>
        <taxon>asterids</taxon>
        <taxon>campanulids</taxon>
        <taxon>Aquifoliales</taxon>
        <taxon>Aquifoliaceae</taxon>
        <taxon>Ilex</taxon>
    </lineage>
</organism>
<dbReference type="EMBL" id="CAUOFW020010468">
    <property type="protein sequence ID" value="CAK9188436.1"/>
    <property type="molecule type" value="Genomic_DNA"/>
</dbReference>
<keyword evidence="1" id="KW-0812">Transmembrane</keyword>
<evidence type="ECO:0000313" key="3">
    <source>
        <dbReference type="Proteomes" id="UP001642360"/>
    </source>
</evidence>
<keyword evidence="3" id="KW-1185">Reference proteome</keyword>
<dbReference type="Proteomes" id="UP001642360">
    <property type="component" value="Unassembled WGS sequence"/>
</dbReference>
<evidence type="ECO:0000313" key="2">
    <source>
        <dbReference type="EMBL" id="CAK9188436.1"/>
    </source>
</evidence>
<dbReference type="AlphaFoldDB" id="A0ABC8V517"/>
<comment type="caution">
    <text evidence="2">The sequence shown here is derived from an EMBL/GenBank/DDBJ whole genome shotgun (WGS) entry which is preliminary data.</text>
</comment>
<gene>
    <name evidence="2" type="ORF">ILEXP_LOCUS59120</name>
</gene>